<dbReference type="SUPFAM" id="SSF46689">
    <property type="entry name" value="Homeodomain-like"/>
    <property type="match status" value="2"/>
</dbReference>
<evidence type="ECO:0000256" key="9">
    <source>
        <dbReference type="SAM" id="MobiDB-lite"/>
    </source>
</evidence>
<dbReference type="EC" id="2.1.1.63" evidence="11"/>
<comment type="catalytic activity">
    <reaction evidence="1">
        <text>a 4-O-methyl-thymidine in DNA + L-cysteinyl-[protein] = a thymidine in DNA + S-methyl-L-cysteinyl-[protein]</text>
        <dbReference type="Rhea" id="RHEA:53428"/>
        <dbReference type="Rhea" id="RHEA-COMP:10131"/>
        <dbReference type="Rhea" id="RHEA-COMP:10132"/>
        <dbReference type="Rhea" id="RHEA-COMP:13555"/>
        <dbReference type="Rhea" id="RHEA-COMP:13556"/>
        <dbReference type="ChEBI" id="CHEBI:29950"/>
        <dbReference type="ChEBI" id="CHEBI:82612"/>
        <dbReference type="ChEBI" id="CHEBI:137386"/>
        <dbReference type="ChEBI" id="CHEBI:137387"/>
        <dbReference type="EC" id="2.1.1.63"/>
    </reaction>
</comment>
<feature type="domain" description="HTH araC/xylS-type" evidence="10">
    <location>
        <begin position="30"/>
        <end position="127"/>
    </location>
</feature>
<dbReference type="SMART" id="SM00342">
    <property type="entry name" value="HTH_ARAC"/>
    <property type="match status" value="1"/>
</dbReference>
<dbReference type="Pfam" id="PF12833">
    <property type="entry name" value="HTH_18"/>
    <property type="match status" value="1"/>
</dbReference>
<evidence type="ECO:0000256" key="7">
    <source>
        <dbReference type="ARBA" id="ARBA00023204"/>
    </source>
</evidence>
<name>A0ABS5BHL3_9GAMM</name>
<dbReference type="PROSITE" id="PS00374">
    <property type="entry name" value="MGMT"/>
    <property type="match status" value="1"/>
</dbReference>
<dbReference type="Proteomes" id="UP000810130">
    <property type="component" value="Unassembled WGS sequence"/>
</dbReference>
<proteinExistence type="predicted"/>
<dbReference type="NCBIfam" id="TIGR00589">
    <property type="entry name" value="ogt"/>
    <property type="match status" value="1"/>
</dbReference>
<keyword evidence="3 11" id="KW-0808">Transferase</keyword>
<dbReference type="Pfam" id="PF01035">
    <property type="entry name" value="DNA_binding_1"/>
    <property type="match status" value="1"/>
</dbReference>
<feature type="region of interest" description="Disordered" evidence="9">
    <location>
        <begin position="1"/>
        <end position="20"/>
    </location>
</feature>
<evidence type="ECO:0000259" key="10">
    <source>
        <dbReference type="PROSITE" id="PS01124"/>
    </source>
</evidence>
<dbReference type="CDD" id="cd06445">
    <property type="entry name" value="ATase"/>
    <property type="match status" value="1"/>
</dbReference>
<dbReference type="InterPro" id="IPR018060">
    <property type="entry name" value="HTH_AraC"/>
</dbReference>
<evidence type="ECO:0000256" key="1">
    <source>
        <dbReference type="ARBA" id="ARBA00001286"/>
    </source>
</evidence>
<dbReference type="GO" id="GO:0032259">
    <property type="term" value="P:methylation"/>
    <property type="evidence" value="ECO:0007669"/>
    <property type="project" value="UniProtKB-KW"/>
</dbReference>
<evidence type="ECO:0000256" key="6">
    <source>
        <dbReference type="ARBA" id="ARBA00023163"/>
    </source>
</evidence>
<feature type="compositionally biased region" description="Basic and acidic residues" evidence="9">
    <location>
        <begin position="1"/>
        <end position="13"/>
    </location>
</feature>
<dbReference type="InterPro" id="IPR036631">
    <property type="entry name" value="MGMT_N_sf"/>
</dbReference>
<reference evidence="11 12" key="1">
    <citation type="submission" date="2021-04" db="EMBL/GenBank/DDBJ databases">
        <title>Genomic and host-range diversity within the Dickeya zeae complex, identification of D. zeae and D. oryzae members, proposal of two novel subspecies D. zeae subsp. zeae subsp. nov. and D. zeae subsp. dombae subsp. nov.</title>
        <authorList>
            <person name="Van Gijsegem F."/>
            <person name="Hugouvieux-Cotte-Pattat N."/>
        </authorList>
    </citation>
    <scope>NUCLEOTIDE SEQUENCE [LARGE SCALE GENOMIC DNA]</scope>
    <source>
        <strain evidence="11 12">FVG03</strain>
    </source>
</reference>
<keyword evidence="5" id="KW-0805">Transcription regulation</keyword>
<dbReference type="EMBL" id="JAGJWX010000026">
    <property type="protein sequence ID" value="MBP2859135.1"/>
    <property type="molecule type" value="Genomic_DNA"/>
</dbReference>
<evidence type="ECO:0000256" key="4">
    <source>
        <dbReference type="ARBA" id="ARBA00022763"/>
    </source>
</evidence>
<dbReference type="Gene3D" id="1.10.10.60">
    <property type="entry name" value="Homeodomain-like"/>
    <property type="match status" value="2"/>
</dbReference>
<dbReference type="GO" id="GO:0003908">
    <property type="term" value="F:methylated-DNA-[protein]-cysteine S-methyltransferase activity"/>
    <property type="evidence" value="ECO:0007669"/>
    <property type="project" value="UniProtKB-EC"/>
</dbReference>
<comment type="caution">
    <text evidence="11">The sequence shown here is derived from an EMBL/GenBank/DDBJ whole genome shotgun (WGS) entry which is preliminary data.</text>
</comment>
<gene>
    <name evidence="11" type="ORF">J8657_16160</name>
</gene>
<dbReference type="PANTHER" id="PTHR10815:SF13">
    <property type="entry name" value="METHYLATED-DNA--PROTEIN-CYSTEINE METHYLTRANSFERASE"/>
    <property type="match status" value="1"/>
</dbReference>
<dbReference type="InterPro" id="IPR009057">
    <property type="entry name" value="Homeodomain-like_sf"/>
</dbReference>
<dbReference type="InterPro" id="IPR036217">
    <property type="entry name" value="MethylDNA_cys_MeTrfase_DNAb"/>
</dbReference>
<dbReference type="PANTHER" id="PTHR10815">
    <property type="entry name" value="METHYLATED-DNA--PROTEIN-CYSTEINE METHYLTRANSFERASE"/>
    <property type="match status" value="1"/>
</dbReference>
<evidence type="ECO:0000256" key="2">
    <source>
        <dbReference type="ARBA" id="ARBA00022603"/>
    </source>
</evidence>
<evidence type="ECO:0000313" key="12">
    <source>
        <dbReference type="Proteomes" id="UP000810130"/>
    </source>
</evidence>
<keyword evidence="4" id="KW-0227">DNA damage</keyword>
<evidence type="ECO:0000313" key="11">
    <source>
        <dbReference type="EMBL" id="MBP2859135.1"/>
    </source>
</evidence>
<evidence type="ECO:0000256" key="3">
    <source>
        <dbReference type="ARBA" id="ARBA00022679"/>
    </source>
</evidence>
<dbReference type="RefSeq" id="WP_202951904.1">
    <property type="nucleotide sequence ID" value="NZ_JAGJWX010000026.1"/>
</dbReference>
<dbReference type="SUPFAM" id="SSF46767">
    <property type="entry name" value="Methylated DNA-protein cysteine methyltransferase, C-terminal domain"/>
    <property type="match status" value="1"/>
</dbReference>
<keyword evidence="6" id="KW-0804">Transcription</keyword>
<dbReference type="SUPFAM" id="SSF53155">
    <property type="entry name" value="Methylated DNA-protein cysteine methyltransferase domain"/>
    <property type="match status" value="1"/>
</dbReference>
<dbReference type="InterPro" id="IPR036388">
    <property type="entry name" value="WH-like_DNA-bd_sf"/>
</dbReference>
<accession>A0ABS5BHL3</accession>
<comment type="catalytic activity">
    <reaction evidence="8">
        <text>a 6-O-methyl-2'-deoxyguanosine in DNA + L-cysteinyl-[protein] = S-methyl-L-cysteinyl-[protein] + a 2'-deoxyguanosine in DNA</text>
        <dbReference type="Rhea" id="RHEA:24000"/>
        <dbReference type="Rhea" id="RHEA-COMP:10131"/>
        <dbReference type="Rhea" id="RHEA-COMP:10132"/>
        <dbReference type="Rhea" id="RHEA-COMP:11367"/>
        <dbReference type="Rhea" id="RHEA-COMP:11368"/>
        <dbReference type="ChEBI" id="CHEBI:29950"/>
        <dbReference type="ChEBI" id="CHEBI:82612"/>
        <dbReference type="ChEBI" id="CHEBI:85445"/>
        <dbReference type="ChEBI" id="CHEBI:85448"/>
        <dbReference type="EC" id="2.1.1.63"/>
    </reaction>
</comment>
<keyword evidence="2 11" id="KW-0489">Methyltransferase</keyword>
<dbReference type="PROSITE" id="PS01124">
    <property type="entry name" value="HTH_ARAC_FAMILY_2"/>
    <property type="match status" value="1"/>
</dbReference>
<sequence length="300" mass="33170">MTMPDHTHSEGTHSDAAPSDYEHSDYARIADAITFIANRVNSQPTLDEIAAHVHLSPFHFQRLFSRWAGVTPKRFLQVLTLERAKALLRESRPLLDVADAVGLSSSSRLYDHFVHLEAVTPGEYKQQGAGLIIEYAVHPTPFGNAFIAVTPRGICSLSFLDNNDAGEPLAALHHTWPHAVMHNNPQRTQTVIDTLFAMKTPPDRPISLHVTGTNFQISVWKALLQIPPATVVSYSQVADAIGHHNAARAVGLAVGANPVAFLIPCHRVIQQSGKIGGYHWGETRKHAIHAWESARYERYE</sequence>
<evidence type="ECO:0000256" key="5">
    <source>
        <dbReference type="ARBA" id="ARBA00023015"/>
    </source>
</evidence>
<keyword evidence="12" id="KW-1185">Reference proteome</keyword>
<keyword evidence="7" id="KW-0234">DNA repair</keyword>
<organism evidence="11 12">
    <name type="scientific">Dickeya oryzae</name>
    <dbReference type="NCBI Taxonomy" id="1240404"/>
    <lineage>
        <taxon>Bacteria</taxon>
        <taxon>Pseudomonadati</taxon>
        <taxon>Pseudomonadota</taxon>
        <taxon>Gammaproteobacteria</taxon>
        <taxon>Enterobacterales</taxon>
        <taxon>Pectobacteriaceae</taxon>
        <taxon>Dickeya</taxon>
    </lineage>
</organism>
<protein>
    <submittedName>
        <fullName evidence="11">Methylated-DNA--[protein]-cysteine S-methyltransferase</fullName>
        <ecNumber evidence="11">2.1.1.63</ecNumber>
    </submittedName>
</protein>
<dbReference type="InterPro" id="IPR014048">
    <property type="entry name" value="MethylDNA_cys_MeTrfase_DNA-bd"/>
</dbReference>
<dbReference type="Gene3D" id="1.10.10.10">
    <property type="entry name" value="Winged helix-like DNA-binding domain superfamily/Winged helix DNA-binding domain"/>
    <property type="match status" value="1"/>
</dbReference>
<dbReference type="InterPro" id="IPR001497">
    <property type="entry name" value="MethylDNA_cys_MeTrfase_AS"/>
</dbReference>
<evidence type="ECO:0000256" key="8">
    <source>
        <dbReference type="ARBA" id="ARBA00049348"/>
    </source>
</evidence>
<dbReference type="Gene3D" id="3.30.160.70">
    <property type="entry name" value="Methylated DNA-protein cysteine methyltransferase domain"/>
    <property type="match status" value="1"/>
</dbReference>